<name>A0A098S3J2_9BACT</name>
<comment type="caution">
    <text evidence="2">The sequence shown here is derived from an EMBL/GenBank/DDBJ whole genome shotgun (WGS) entry which is preliminary data.</text>
</comment>
<evidence type="ECO:0000313" key="2">
    <source>
        <dbReference type="EMBL" id="KGE85757.1"/>
    </source>
</evidence>
<dbReference type="SUPFAM" id="SSF55729">
    <property type="entry name" value="Acyl-CoA N-acyltransferases (Nat)"/>
    <property type="match status" value="1"/>
</dbReference>
<dbReference type="RefSeq" id="WP_044226463.1">
    <property type="nucleotide sequence ID" value="NZ_JBKAGJ010000002.1"/>
</dbReference>
<feature type="domain" description="N-end rule aminoacyl transferase C-terminal" evidence="1">
    <location>
        <begin position="85"/>
        <end position="202"/>
    </location>
</feature>
<protein>
    <recommendedName>
        <fullName evidence="1">N-end rule aminoacyl transferase C-terminal domain-containing protein</fullName>
    </recommendedName>
</protein>
<accession>A0A098S3J2</accession>
<proteinExistence type="predicted"/>
<dbReference type="EMBL" id="JPOS01000083">
    <property type="protein sequence ID" value="KGE85757.1"/>
    <property type="molecule type" value="Genomic_DNA"/>
</dbReference>
<gene>
    <name evidence="2" type="ORF">IX84_24235</name>
</gene>
<dbReference type="GO" id="GO:0004057">
    <property type="term" value="F:arginyl-tRNA--protein transferase activity"/>
    <property type="evidence" value="ECO:0007669"/>
    <property type="project" value="InterPro"/>
</dbReference>
<keyword evidence="3" id="KW-1185">Reference proteome</keyword>
<dbReference type="InterPro" id="IPR016181">
    <property type="entry name" value="Acyl_CoA_acyltransferase"/>
</dbReference>
<reference evidence="2 3" key="1">
    <citation type="journal article" date="2014" name="Int. J. Syst. Evol. Microbiol.">
        <title>Phaeodactylibacter xiamenensis gen. nov., sp. nov., a member of the family Saprospiraceae isolated from the marine alga Phaeodactylum tricornutum.</title>
        <authorList>
            <person name="Chen Z.Jr."/>
            <person name="Lei X."/>
            <person name="Lai Q."/>
            <person name="Li Y."/>
            <person name="Zhang B."/>
            <person name="Zhang J."/>
            <person name="Zhang H."/>
            <person name="Yang L."/>
            <person name="Zheng W."/>
            <person name="Tian Y."/>
            <person name="Yu Z."/>
            <person name="Xu H.Jr."/>
            <person name="Zheng T."/>
        </authorList>
    </citation>
    <scope>NUCLEOTIDE SEQUENCE [LARGE SCALE GENOMIC DNA]</scope>
    <source>
        <strain evidence="2 3">KD52</strain>
    </source>
</reference>
<dbReference type="Pfam" id="PF04377">
    <property type="entry name" value="ATE_C"/>
    <property type="match status" value="1"/>
</dbReference>
<dbReference type="InterPro" id="IPR007472">
    <property type="entry name" value="N-end_Aminoacyl_Trfase_C"/>
</dbReference>
<sequence>MFAEKHYPELLLPEELDAYLSRGWYRMGQTVFTTHFLCFGRSYYSAIWVRLPLTGYRFRKSLRKVYRKVGRYFESEIGQAAITPEKERLYRRYKASFSGMLAPTLRDALMDGEDFNIFRTYEVRVYDKDKLIALSYFDLGHHSSASIMGIYDPDYKKYSLGLFTMLREIEYSMERKLLYYYPGYVVPGYPRFDYKLRIGEVEYFDLSLHAWRPHTGLAETETPLGAMNTRLQEMQQFLSHKGYKSQLLNYPLFEANLFGFWSAPYFDYPVFLLCSPREHNRRFLIIVYDPAVSSYKLMVAALFDDLQLYFNHSYTESFDKRTNFVELLVIERMLEESRTPGHLLQALLQGAKLQ</sequence>
<organism evidence="2 3">
    <name type="scientific">Phaeodactylibacter xiamenensis</name>
    <dbReference type="NCBI Taxonomy" id="1524460"/>
    <lineage>
        <taxon>Bacteria</taxon>
        <taxon>Pseudomonadati</taxon>
        <taxon>Bacteroidota</taxon>
        <taxon>Saprospiria</taxon>
        <taxon>Saprospirales</taxon>
        <taxon>Haliscomenobacteraceae</taxon>
        <taxon>Phaeodactylibacter</taxon>
    </lineage>
</organism>
<dbReference type="OrthoDB" id="9782022at2"/>
<evidence type="ECO:0000313" key="3">
    <source>
        <dbReference type="Proteomes" id="UP000029736"/>
    </source>
</evidence>
<dbReference type="Proteomes" id="UP000029736">
    <property type="component" value="Unassembled WGS sequence"/>
</dbReference>
<dbReference type="STRING" id="1524460.IX84_24235"/>
<evidence type="ECO:0000259" key="1">
    <source>
        <dbReference type="Pfam" id="PF04377"/>
    </source>
</evidence>
<dbReference type="AlphaFoldDB" id="A0A098S3J2"/>